<reference evidence="6 7" key="1">
    <citation type="submission" date="2019-06" db="EMBL/GenBank/DDBJ databases">
        <title>Saccharibacillus brassicae sp. nov., an endophytic bacterium isolated from Chinese cabbage seeds (Brassica pekinensis).</title>
        <authorList>
            <person name="Jiang L."/>
            <person name="Lee J."/>
            <person name="Kim S.W."/>
        </authorList>
    </citation>
    <scope>NUCLEOTIDE SEQUENCE [LARGE SCALE GENOMIC DNA]</scope>
    <source>
        <strain evidence="7">KCTC 43072 / ATSA2</strain>
    </source>
</reference>
<evidence type="ECO:0000256" key="1">
    <source>
        <dbReference type="ARBA" id="ARBA00022801"/>
    </source>
</evidence>
<comment type="function">
    <text evidence="3">Counteracts the endogenous Pycsar antiviral defense system. Phosphodiesterase that enables metal-dependent hydrolysis of host cyclic nucleotide Pycsar defense signals such as cCMP and cUMP.</text>
</comment>
<keyword evidence="1 6" id="KW-0378">Hydrolase</keyword>
<dbReference type="InterPro" id="IPR036866">
    <property type="entry name" value="RibonucZ/Hydroxyglut_hydro"/>
</dbReference>
<evidence type="ECO:0000313" key="7">
    <source>
        <dbReference type="Proteomes" id="UP000316968"/>
    </source>
</evidence>
<dbReference type="Proteomes" id="UP000316968">
    <property type="component" value="Chromosome"/>
</dbReference>
<evidence type="ECO:0000313" key="6">
    <source>
        <dbReference type="EMBL" id="QDH22354.1"/>
    </source>
</evidence>
<keyword evidence="7" id="KW-1185">Reference proteome</keyword>
<dbReference type="PANTHER" id="PTHR43546:SF9">
    <property type="entry name" value="L-ASCORBATE-6-PHOSPHATE LACTONASE ULAG-RELATED"/>
    <property type="match status" value="1"/>
</dbReference>
<dbReference type="Gene3D" id="3.60.15.10">
    <property type="entry name" value="Ribonuclease Z/Hydroxyacylglutathione hydrolase-like"/>
    <property type="match status" value="1"/>
</dbReference>
<protein>
    <submittedName>
        <fullName evidence="6">MBL fold metallo-hydrolase</fullName>
    </submittedName>
</protein>
<dbReference type="PANTHER" id="PTHR43546">
    <property type="entry name" value="UPF0173 METAL-DEPENDENT HYDROLASE MJ1163-RELATED"/>
    <property type="match status" value="1"/>
</dbReference>
<comment type="catalytic activity">
    <reaction evidence="4">
        <text>3',5'-cyclic UMP + H2O = UMP + H(+)</text>
        <dbReference type="Rhea" id="RHEA:70575"/>
        <dbReference type="ChEBI" id="CHEBI:15377"/>
        <dbReference type="ChEBI" id="CHEBI:15378"/>
        <dbReference type="ChEBI" id="CHEBI:57865"/>
        <dbReference type="ChEBI" id="CHEBI:184387"/>
    </reaction>
    <physiologicalReaction direction="left-to-right" evidence="4">
        <dbReference type="Rhea" id="RHEA:70576"/>
    </physiologicalReaction>
</comment>
<gene>
    <name evidence="6" type="ORF">FFV09_16785</name>
</gene>
<dbReference type="EMBL" id="CP041217">
    <property type="protein sequence ID" value="QDH22354.1"/>
    <property type="molecule type" value="Genomic_DNA"/>
</dbReference>
<dbReference type="AlphaFoldDB" id="A0A4Y6UZ03"/>
<feature type="domain" description="Metallo-beta-lactamase" evidence="5">
    <location>
        <begin position="20"/>
        <end position="217"/>
    </location>
</feature>
<proteinExistence type="predicted"/>
<accession>A0A4Y6UZ03</accession>
<evidence type="ECO:0000256" key="3">
    <source>
        <dbReference type="ARBA" id="ARBA00034301"/>
    </source>
</evidence>
<evidence type="ECO:0000256" key="2">
    <source>
        <dbReference type="ARBA" id="ARBA00034221"/>
    </source>
</evidence>
<sequence length="254" mass="28288">MRIQHIRNATVILQYAGQTFLIDPMLAEQGRYEPFALGYGEQLRNPTVELPMPIEQILGGVDAVILTHLHLDHYDEVAKEAIPKTLKMFVQNERDADLIRADGFLDVEVLTAQTRFNGISLIKTQGEHGRGEALLQQMGDVCGVVFKHADEKTLYVAGDTVWYAGVRHEIDAHTPEVIIVNGGKNSVRGQGALIMGEDDIYEVHRAAPDAVLISVHMEAVNHWLLSRADLKRFAQQKGFDAKLLIPEDGESLVF</sequence>
<dbReference type="OrthoDB" id="9805728at2"/>
<dbReference type="InterPro" id="IPR001279">
    <property type="entry name" value="Metallo-B-lactamas"/>
</dbReference>
<name>A0A4Y6UZ03_SACBS</name>
<dbReference type="InterPro" id="IPR050114">
    <property type="entry name" value="UPF0173_UPF0282_UlaG_hydrolase"/>
</dbReference>
<evidence type="ECO:0000259" key="5">
    <source>
        <dbReference type="Pfam" id="PF12706"/>
    </source>
</evidence>
<dbReference type="KEGG" id="saca:FFV09_16785"/>
<dbReference type="GO" id="GO:0016787">
    <property type="term" value="F:hydrolase activity"/>
    <property type="evidence" value="ECO:0007669"/>
    <property type="project" value="UniProtKB-KW"/>
</dbReference>
<dbReference type="RefSeq" id="WP_141448898.1">
    <property type="nucleotide sequence ID" value="NZ_CP041217.1"/>
</dbReference>
<dbReference type="SUPFAM" id="SSF56281">
    <property type="entry name" value="Metallo-hydrolase/oxidoreductase"/>
    <property type="match status" value="1"/>
</dbReference>
<organism evidence="6 7">
    <name type="scientific">Saccharibacillus brassicae</name>
    <dbReference type="NCBI Taxonomy" id="2583377"/>
    <lineage>
        <taxon>Bacteria</taxon>
        <taxon>Bacillati</taxon>
        <taxon>Bacillota</taxon>
        <taxon>Bacilli</taxon>
        <taxon>Bacillales</taxon>
        <taxon>Paenibacillaceae</taxon>
        <taxon>Saccharibacillus</taxon>
    </lineage>
</organism>
<dbReference type="Pfam" id="PF12706">
    <property type="entry name" value="Lactamase_B_2"/>
    <property type="match status" value="1"/>
</dbReference>
<evidence type="ECO:0000256" key="4">
    <source>
        <dbReference type="ARBA" id="ARBA00048505"/>
    </source>
</evidence>
<comment type="catalytic activity">
    <reaction evidence="2">
        <text>3',5'-cyclic CMP + H2O = CMP + H(+)</text>
        <dbReference type="Rhea" id="RHEA:72675"/>
        <dbReference type="ChEBI" id="CHEBI:15377"/>
        <dbReference type="ChEBI" id="CHEBI:15378"/>
        <dbReference type="ChEBI" id="CHEBI:58003"/>
        <dbReference type="ChEBI" id="CHEBI:60377"/>
    </reaction>
    <physiologicalReaction direction="left-to-right" evidence="2">
        <dbReference type="Rhea" id="RHEA:72676"/>
    </physiologicalReaction>
</comment>